<keyword evidence="2" id="KW-0489">Methyltransferase</keyword>
<sequence length="208" mass="22344">MAKLPDVDSAYALTSPDEIKDLYRQWSHSYDVGFGESQGYQLPREVAAAFVGAGGEGPVLDVGAGTGLVGEVLRVMNTEPIDGIDLSQEMLDMAAMKGIYRHLVVCDVTEPLDLRDAPYNGVVSAGTFTLGHVGPSAIHNLIDVAATGAVFVLSVNQAHYATGGFEAVFEDLGAQISALQFRDVRIYDDRADEVHRNDIARLVIFTKS</sequence>
<accession>A0A1I6MUS7</accession>
<organism evidence="2 3">
    <name type="scientific">Yoonia litorea</name>
    <dbReference type="NCBI Taxonomy" id="1123755"/>
    <lineage>
        <taxon>Bacteria</taxon>
        <taxon>Pseudomonadati</taxon>
        <taxon>Pseudomonadota</taxon>
        <taxon>Alphaproteobacteria</taxon>
        <taxon>Rhodobacterales</taxon>
        <taxon>Paracoccaceae</taxon>
        <taxon>Yoonia</taxon>
    </lineage>
</organism>
<feature type="domain" description="Methyltransferase" evidence="1">
    <location>
        <begin position="59"/>
        <end position="141"/>
    </location>
</feature>
<keyword evidence="3" id="KW-1185">Reference proteome</keyword>
<protein>
    <submittedName>
        <fullName evidence="2">Methyltransferase domain-containing protein</fullName>
    </submittedName>
</protein>
<dbReference type="EMBL" id="FOZM01000002">
    <property type="protein sequence ID" value="SFS19482.1"/>
    <property type="molecule type" value="Genomic_DNA"/>
</dbReference>
<dbReference type="GO" id="GO:0032259">
    <property type="term" value="P:methylation"/>
    <property type="evidence" value="ECO:0007669"/>
    <property type="project" value="UniProtKB-KW"/>
</dbReference>
<dbReference type="Pfam" id="PF13649">
    <property type="entry name" value="Methyltransf_25"/>
    <property type="match status" value="1"/>
</dbReference>
<dbReference type="CDD" id="cd02440">
    <property type="entry name" value="AdoMet_MTases"/>
    <property type="match status" value="1"/>
</dbReference>
<dbReference type="SUPFAM" id="SSF53335">
    <property type="entry name" value="S-adenosyl-L-methionine-dependent methyltransferases"/>
    <property type="match status" value="1"/>
</dbReference>
<keyword evidence="2" id="KW-0808">Transferase</keyword>
<dbReference type="Proteomes" id="UP000198926">
    <property type="component" value="Unassembled WGS sequence"/>
</dbReference>
<dbReference type="Gene3D" id="3.40.50.150">
    <property type="entry name" value="Vaccinia Virus protein VP39"/>
    <property type="match status" value="1"/>
</dbReference>
<evidence type="ECO:0000313" key="3">
    <source>
        <dbReference type="Proteomes" id="UP000198926"/>
    </source>
</evidence>
<evidence type="ECO:0000259" key="1">
    <source>
        <dbReference type="Pfam" id="PF13649"/>
    </source>
</evidence>
<dbReference type="GO" id="GO:0008168">
    <property type="term" value="F:methyltransferase activity"/>
    <property type="evidence" value="ECO:0007669"/>
    <property type="project" value="UniProtKB-KW"/>
</dbReference>
<proteinExistence type="predicted"/>
<dbReference type="RefSeq" id="WP_090208247.1">
    <property type="nucleotide sequence ID" value="NZ_FOZM01000002.1"/>
</dbReference>
<dbReference type="AlphaFoldDB" id="A0A1I6MUS7"/>
<dbReference type="InterPro" id="IPR041698">
    <property type="entry name" value="Methyltransf_25"/>
</dbReference>
<dbReference type="InterPro" id="IPR029063">
    <property type="entry name" value="SAM-dependent_MTases_sf"/>
</dbReference>
<gene>
    <name evidence="2" type="ORF">SAMN05444714_2203</name>
</gene>
<reference evidence="2 3" key="1">
    <citation type="submission" date="2016-10" db="EMBL/GenBank/DDBJ databases">
        <authorList>
            <person name="de Groot N.N."/>
        </authorList>
    </citation>
    <scope>NUCLEOTIDE SEQUENCE [LARGE SCALE GENOMIC DNA]</scope>
    <source>
        <strain evidence="2 3">DSM 29433</strain>
    </source>
</reference>
<evidence type="ECO:0000313" key="2">
    <source>
        <dbReference type="EMBL" id="SFS19482.1"/>
    </source>
</evidence>
<name>A0A1I6MUS7_9RHOB</name>
<dbReference type="STRING" id="1123755.SAMN05444714_2203"/>
<dbReference type="OrthoDB" id="9807911at2"/>